<dbReference type="InterPro" id="IPR027417">
    <property type="entry name" value="P-loop_NTPase"/>
</dbReference>
<dbReference type="InterPro" id="IPR019489">
    <property type="entry name" value="Clp_ATPase_C"/>
</dbReference>
<proteinExistence type="predicted"/>
<evidence type="ECO:0000313" key="7">
    <source>
        <dbReference type="EMBL" id="PZW33008.1"/>
    </source>
</evidence>
<evidence type="ECO:0000256" key="1">
    <source>
        <dbReference type="ARBA" id="ARBA00022737"/>
    </source>
</evidence>
<organism evidence="7 8">
    <name type="scientific">Thermosporothrix hazakensis</name>
    <dbReference type="NCBI Taxonomy" id="644383"/>
    <lineage>
        <taxon>Bacteria</taxon>
        <taxon>Bacillati</taxon>
        <taxon>Chloroflexota</taxon>
        <taxon>Ktedonobacteria</taxon>
        <taxon>Ktedonobacterales</taxon>
        <taxon>Thermosporotrichaceae</taxon>
        <taxon>Thermosporothrix</taxon>
    </lineage>
</organism>
<dbReference type="CDD" id="cd00009">
    <property type="entry name" value="AAA"/>
    <property type="match status" value="1"/>
</dbReference>
<dbReference type="GO" id="GO:0008233">
    <property type="term" value="F:peptidase activity"/>
    <property type="evidence" value="ECO:0007669"/>
    <property type="project" value="UniProtKB-KW"/>
</dbReference>
<dbReference type="SMART" id="SM00382">
    <property type="entry name" value="AAA"/>
    <property type="match status" value="2"/>
</dbReference>
<dbReference type="PANTHER" id="PTHR11638">
    <property type="entry name" value="ATP-DEPENDENT CLP PROTEASE"/>
    <property type="match status" value="1"/>
</dbReference>
<reference evidence="7 8" key="1">
    <citation type="submission" date="2018-06" db="EMBL/GenBank/DDBJ databases">
        <title>Genomic Encyclopedia of Archaeal and Bacterial Type Strains, Phase II (KMG-II): from individual species to whole genera.</title>
        <authorList>
            <person name="Goeker M."/>
        </authorList>
    </citation>
    <scope>NUCLEOTIDE SEQUENCE [LARGE SCALE GENOMIC DNA]</scope>
    <source>
        <strain evidence="7 8">ATCC BAA-1881</strain>
    </source>
</reference>
<dbReference type="Pfam" id="PF02861">
    <property type="entry name" value="Clp_N"/>
    <property type="match status" value="1"/>
</dbReference>
<dbReference type="InterPro" id="IPR003959">
    <property type="entry name" value="ATPase_AAA_core"/>
</dbReference>
<sequence length="824" mass="91706">MARNRYKNFTEEAQKVIANARQEAIRLRHRSVGTAHLLLGLLKKQDPLIEALFASIHTSSYRVAQTLEYVLGVGNKPLLSTPAINPSARATLQRAEEEAAADQAELVSVQHILLAILTETDSATQGVLESLDIKADVIRQMLSSLTAKGYDNLQTAIHYQGLYDQTPTINQFSRDLTLAALSNELDPLIGREAELERSMQILSRRSKNNPVLIGPAGVGKTAIAEGLAMRIIENRVPENLRGLRVVALDIPALTINTHLRGEYEERLKTILQESSEAGNIIFVLDELHTLMRSGSSQGSTDAANLFKPMLARGTFRCIGSTTLDEYRTSIETDPALERRFQPVMVGETSHEDTVEILRGLRPHYETFHQVTITDEAIDAASRLSARYIHERFLPDKAIDLLDEAAARLSVQRTSAPNQILQLRDKAESLRREKEYAIVHKNFPQALSLLKQERQAREQLQHAEAAWHENNQQAPVIGKQDIAQVVSAMTGIPLSHISSEEGERLLQLEEKLHQRVIGQHEAVETVARAIRRARTDIRNRRRPIGTFLFVGPTGVGKTELARAIAETLFGDESALLQFDMSEFMEHHNVSRLVGAPPGYVGYTEAGQLIEAVRRKPYSVVLFDEIEKAHPKVFDLLLQVLEDGRLTSGDGQTVNFANTIIILTSNTGTDRLKKSSAAFFGRKQEGAQQRDMSAQVNEALKETFRPEFLNRLDDIIVFHPLTQGQIREIVNNQIQKIATRIAEQGIKLQVTDEVRERLAKQGYSAEYGARQLRRVVENQLTDMLAEALLQGKIAAGQEVVVEAGEKALTLRQPVPVGSSKNQHAAA</sequence>
<dbReference type="SUPFAM" id="SSF81923">
    <property type="entry name" value="Double Clp-N motif"/>
    <property type="match status" value="1"/>
</dbReference>
<dbReference type="RefSeq" id="WP_111320537.1">
    <property type="nucleotide sequence ID" value="NZ_BIFX01000001.1"/>
</dbReference>
<name>A0A326UBE6_THEHA</name>
<dbReference type="GO" id="GO:0005737">
    <property type="term" value="C:cytoplasm"/>
    <property type="evidence" value="ECO:0007669"/>
    <property type="project" value="TreeGrafter"/>
</dbReference>
<keyword evidence="7" id="KW-0378">Hydrolase</keyword>
<dbReference type="InterPro" id="IPR003593">
    <property type="entry name" value="AAA+_ATPase"/>
</dbReference>
<protein>
    <submittedName>
        <fullName evidence="7">ATP-dependent Clp protease ATP-binding subunit ClpC</fullName>
    </submittedName>
</protein>
<dbReference type="EMBL" id="QKUF01000003">
    <property type="protein sequence ID" value="PZW33008.1"/>
    <property type="molecule type" value="Genomic_DNA"/>
</dbReference>
<dbReference type="Proteomes" id="UP000248806">
    <property type="component" value="Unassembled WGS sequence"/>
</dbReference>
<keyword evidence="1 5" id="KW-0677">Repeat</keyword>
<keyword evidence="7" id="KW-0645">Protease</keyword>
<dbReference type="InterPro" id="IPR050130">
    <property type="entry name" value="ClpA_ClpB"/>
</dbReference>
<dbReference type="InterPro" id="IPR041546">
    <property type="entry name" value="ClpA/ClpB_AAA_lid"/>
</dbReference>
<keyword evidence="8" id="KW-1185">Reference proteome</keyword>
<dbReference type="Pfam" id="PF17871">
    <property type="entry name" value="AAA_lid_9"/>
    <property type="match status" value="1"/>
</dbReference>
<dbReference type="PANTHER" id="PTHR11638:SF175">
    <property type="entry name" value="ATP-DEPENDENT CLP PROTEASE, ATP-BINDING SUBUNIT CLPC"/>
    <property type="match status" value="1"/>
</dbReference>
<dbReference type="Gene3D" id="3.40.50.300">
    <property type="entry name" value="P-loop containing nucleotide triphosphate hydrolases"/>
    <property type="match status" value="2"/>
</dbReference>
<keyword evidence="2" id="KW-0547">Nucleotide-binding</keyword>
<dbReference type="GO" id="GO:0005524">
    <property type="term" value="F:ATP binding"/>
    <property type="evidence" value="ECO:0007669"/>
    <property type="project" value="UniProtKB-KW"/>
</dbReference>
<gene>
    <name evidence="7" type="ORF">EI42_01556</name>
</gene>
<evidence type="ECO:0000313" key="8">
    <source>
        <dbReference type="Proteomes" id="UP000248806"/>
    </source>
</evidence>
<comment type="caution">
    <text evidence="7">The sequence shown here is derived from an EMBL/GenBank/DDBJ whole genome shotgun (WGS) entry which is preliminary data.</text>
</comment>
<dbReference type="PROSITE" id="PS00870">
    <property type="entry name" value="CLPAB_1"/>
    <property type="match status" value="1"/>
</dbReference>
<dbReference type="GO" id="GO:0006508">
    <property type="term" value="P:proteolysis"/>
    <property type="evidence" value="ECO:0007669"/>
    <property type="project" value="UniProtKB-KW"/>
</dbReference>
<dbReference type="InterPro" id="IPR001270">
    <property type="entry name" value="ClpA/B"/>
</dbReference>
<dbReference type="SUPFAM" id="SSF52540">
    <property type="entry name" value="P-loop containing nucleoside triphosphate hydrolases"/>
    <property type="match status" value="2"/>
</dbReference>
<evidence type="ECO:0000256" key="3">
    <source>
        <dbReference type="ARBA" id="ARBA00022840"/>
    </source>
</evidence>
<dbReference type="PRINTS" id="PR00300">
    <property type="entry name" value="CLPPROTEASEA"/>
</dbReference>
<dbReference type="PROSITE" id="PS51903">
    <property type="entry name" value="CLP_R"/>
    <property type="match status" value="1"/>
</dbReference>
<dbReference type="InterPro" id="IPR036628">
    <property type="entry name" value="Clp_N_dom_sf"/>
</dbReference>
<dbReference type="GO" id="GO:0016887">
    <property type="term" value="F:ATP hydrolysis activity"/>
    <property type="evidence" value="ECO:0007669"/>
    <property type="project" value="InterPro"/>
</dbReference>
<keyword evidence="4" id="KW-0143">Chaperone</keyword>
<evidence type="ECO:0000256" key="2">
    <source>
        <dbReference type="ARBA" id="ARBA00022741"/>
    </source>
</evidence>
<dbReference type="Gene3D" id="1.10.1780.10">
    <property type="entry name" value="Clp, N-terminal domain"/>
    <property type="match status" value="1"/>
</dbReference>
<dbReference type="Gene3D" id="1.10.8.60">
    <property type="match status" value="2"/>
</dbReference>
<dbReference type="CDD" id="cd19499">
    <property type="entry name" value="RecA-like_ClpB_Hsp104-like"/>
    <property type="match status" value="1"/>
</dbReference>
<dbReference type="Gene3D" id="4.10.860.10">
    <property type="entry name" value="UVR domain"/>
    <property type="match status" value="1"/>
</dbReference>
<dbReference type="FunFam" id="3.40.50.300:FF:000025">
    <property type="entry name" value="ATP-dependent Clp protease subunit"/>
    <property type="match status" value="1"/>
</dbReference>
<dbReference type="Pfam" id="PF07724">
    <property type="entry name" value="AAA_2"/>
    <property type="match status" value="1"/>
</dbReference>
<dbReference type="InterPro" id="IPR004176">
    <property type="entry name" value="Clp_R_N"/>
</dbReference>
<dbReference type="AlphaFoldDB" id="A0A326UBE6"/>
<evidence type="ECO:0000259" key="6">
    <source>
        <dbReference type="PROSITE" id="PS51903"/>
    </source>
</evidence>
<dbReference type="GO" id="GO:0034605">
    <property type="term" value="P:cellular response to heat"/>
    <property type="evidence" value="ECO:0007669"/>
    <property type="project" value="TreeGrafter"/>
</dbReference>
<dbReference type="InterPro" id="IPR018368">
    <property type="entry name" value="ClpA/B_CS1"/>
</dbReference>
<evidence type="ECO:0000256" key="4">
    <source>
        <dbReference type="ARBA" id="ARBA00023186"/>
    </source>
</evidence>
<accession>A0A326UBE6</accession>
<dbReference type="OrthoDB" id="135773at2"/>
<keyword evidence="3 7" id="KW-0067">ATP-binding</keyword>
<dbReference type="SMART" id="SM01086">
    <property type="entry name" value="ClpB_D2-small"/>
    <property type="match status" value="1"/>
</dbReference>
<dbReference type="Pfam" id="PF10431">
    <property type="entry name" value="ClpB_D2-small"/>
    <property type="match status" value="1"/>
</dbReference>
<evidence type="ECO:0000256" key="5">
    <source>
        <dbReference type="PROSITE-ProRule" id="PRU01251"/>
    </source>
</evidence>
<dbReference type="Pfam" id="PF00004">
    <property type="entry name" value="AAA"/>
    <property type="match status" value="1"/>
</dbReference>
<feature type="domain" description="Clp R" evidence="6">
    <location>
        <begin position="3"/>
        <end position="148"/>
    </location>
</feature>